<dbReference type="Proteomes" id="UP000267841">
    <property type="component" value="Unassembled WGS sequence"/>
</dbReference>
<feature type="domain" description="S1 motif" evidence="5">
    <location>
        <begin position="183"/>
        <end position="253"/>
    </location>
</feature>
<gene>
    <name evidence="6" type="ORF">BCF55_0540</name>
</gene>
<evidence type="ECO:0000313" key="6">
    <source>
        <dbReference type="EMBL" id="RLJ70274.1"/>
    </source>
</evidence>
<evidence type="ECO:0000256" key="3">
    <source>
        <dbReference type="ARBA" id="ARBA00023274"/>
    </source>
</evidence>
<dbReference type="RefSeq" id="WP_121009634.1">
    <property type="nucleotide sequence ID" value="NZ_RCCJ01000001.1"/>
</dbReference>
<dbReference type="GO" id="GO:0022627">
    <property type="term" value="C:cytosolic small ribosomal subunit"/>
    <property type="evidence" value="ECO:0007669"/>
    <property type="project" value="TreeGrafter"/>
</dbReference>
<dbReference type="Pfam" id="PF00575">
    <property type="entry name" value="S1"/>
    <property type="match status" value="6"/>
</dbReference>
<dbReference type="InterPro" id="IPR012340">
    <property type="entry name" value="NA-bd_OB-fold"/>
</dbReference>
<protein>
    <submittedName>
        <fullName evidence="6">SSU ribosomal protein S1P</fullName>
    </submittedName>
</protein>
<dbReference type="SMART" id="SM00316">
    <property type="entry name" value="S1"/>
    <property type="match status" value="6"/>
</dbReference>
<proteinExistence type="inferred from homology"/>
<dbReference type="CDD" id="cd05687">
    <property type="entry name" value="S1_RPS1_repeat_ec1_hs1"/>
    <property type="match status" value="1"/>
</dbReference>
<keyword evidence="7" id="KW-1185">Reference proteome</keyword>
<dbReference type="PROSITE" id="PS50126">
    <property type="entry name" value="S1"/>
    <property type="match status" value="6"/>
</dbReference>
<dbReference type="OrthoDB" id="9804077at2"/>
<dbReference type="PRINTS" id="PR00681">
    <property type="entry name" value="RIBOSOMALS1"/>
</dbReference>
<name>A0A497XPV2_9AQUI</name>
<dbReference type="InterPro" id="IPR050437">
    <property type="entry name" value="Ribos_protein_bS1-like"/>
</dbReference>
<dbReference type="InterPro" id="IPR035104">
    <property type="entry name" value="Ribosomal_protein_S1-like"/>
</dbReference>
<dbReference type="SUPFAM" id="SSF50249">
    <property type="entry name" value="Nucleic acid-binding proteins"/>
    <property type="match status" value="6"/>
</dbReference>
<dbReference type="GO" id="GO:0003735">
    <property type="term" value="F:structural constituent of ribosome"/>
    <property type="evidence" value="ECO:0007669"/>
    <property type="project" value="TreeGrafter"/>
</dbReference>
<dbReference type="GO" id="GO:0006412">
    <property type="term" value="P:translation"/>
    <property type="evidence" value="ECO:0007669"/>
    <property type="project" value="TreeGrafter"/>
</dbReference>
<comment type="caution">
    <text evidence="6">The sequence shown here is derived from an EMBL/GenBank/DDBJ whole genome shotgun (WGS) entry which is preliminary data.</text>
</comment>
<keyword evidence="3" id="KW-0687">Ribonucleoprotein</keyword>
<sequence length="537" mass="60941">MNEFEKLLNKALPQEEAFKRGKIVTGKVIKIDERYVYVDIGYKVEGVIPREEVSEELKEGDEIQAVIVKISPRLDYPRLSYKVISQQKGLEELQKAYAEGREVIGNVERRVRGGFIVDIEGVKAFLPASETGKKLSTGKPVRLKVIEITLQKDKPKVIVSHKAYLEEERKRRKQELIKGLNKGDVVEGKVIKIDPNKGITLLIEGALRAFLPKEELSWGRDKNPYNYAEVDETIKVKVKKKSKDKDFLIVSLRELKENPWDKFVKEHKVGDVVEAKVAQVVPKGVVLDLEEGLEGFVPSEEVSWNGNTPQKGDLVKAKVLRIEPKRKRIILSIRQALPKPWEEFLEKNPVGTKVKGKVEKIEGSKAIVDLGEEEVKGIIHRSDLSWAKPKRVEEVLKEGEEREFLILGTEGKYVKLGIKQLTPNPWDIIQEKYKVGDELTLKVKEVMPFGAFLELPEGVEGLLPLSEVPRDVKLEVGKEYEVKIIDLDPKEGKVTFSIKALRGEEEKQEEQPAQQQGEEVSAGGFKLGDILKKKWKM</sequence>
<dbReference type="AlphaFoldDB" id="A0A497XPV2"/>
<dbReference type="Gene3D" id="2.40.50.140">
    <property type="entry name" value="Nucleic acid-binding proteins"/>
    <property type="match status" value="6"/>
</dbReference>
<dbReference type="EMBL" id="RCCJ01000001">
    <property type="protein sequence ID" value="RLJ70274.1"/>
    <property type="molecule type" value="Genomic_DNA"/>
</dbReference>
<evidence type="ECO:0000259" key="5">
    <source>
        <dbReference type="PROSITE" id="PS50126"/>
    </source>
</evidence>
<feature type="region of interest" description="Disordered" evidence="4">
    <location>
        <begin position="503"/>
        <end position="524"/>
    </location>
</feature>
<evidence type="ECO:0000313" key="7">
    <source>
        <dbReference type="Proteomes" id="UP000267841"/>
    </source>
</evidence>
<feature type="domain" description="S1 motif" evidence="5">
    <location>
        <begin position="100"/>
        <end position="162"/>
    </location>
</feature>
<dbReference type="CDD" id="cd00164">
    <property type="entry name" value="S1_like"/>
    <property type="match status" value="1"/>
</dbReference>
<keyword evidence="2 6" id="KW-0689">Ribosomal protein</keyword>
<evidence type="ECO:0000256" key="2">
    <source>
        <dbReference type="ARBA" id="ARBA00022980"/>
    </source>
</evidence>
<feature type="domain" description="S1 motif" evidence="5">
    <location>
        <begin position="21"/>
        <end position="82"/>
    </location>
</feature>
<feature type="domain" description="S1 motif" evidence="5">
    <location>
        <begin position="351"/>
        <end position="419"/>
    </location>
</feature>
<dbReference type="PANTHER" id="PTHR10724:SF7">
    <property type="entry name" value="SMALL RIBOSOMAL SUBUNIT PROTEIN BS1C"/>
    <property type="match status" value="1"/>
</dbReference>
<feature type="domain" description="S1 motif" evidence="5">
    <location>
        <begin position="436"/>
        <end position="499"/>
    </location>
</feature>
<accession>A0A497XPV2</accession>
<dbReference type="PANTHER" id="PTHR10724">
    <property type="entry name" value="30S RIBOSOMAL PROTEIN S1"/>
    <property type="match status" value="1"/>
</dbReference>
<comment type="similarity">
    <text evidence="1">Belongs to the bacterial ribosomal protein bS1 family.</text>
</comment>
<feature type="domain" description="S1 motif" evidence="5">
    <location>
        <begin position="270"/>
        <end position="334"/>
    </location>
</feature>
<evidence type="ECO:0000256" key="4">
    <source>
        <dbReference type="SAM" id="MobiDB-lite"/>
    </source>
</evidence>
<organism evidence="6 7">
    <name type="scientific">Hydrogenivirga caldilitoris</name>
    <dbReference type="NCBI Taxonomy" id="246264"/>
    <lineage>
        <taxon>Bacteria</taxon>
        <taxon>Pseudomonadati</taxon>
        <taxon>Aquificota</taxon>
        <taxon>Aquificia</taxon>
        <taxon>Aquificales</taxon>
        <taxon>Aquificaceae</taxon>
        <taxon>Hydrogenivirga</taxon>
    </lineage>
</organism>
<reference evidence="6 7" key="1">
    <citation type="submission" date="2018-10" db="EMBL/GenBank/DDBJ databases">
        <title>Genomic Encyclopedia of Archaeal and Bacterial Type Strains, Phase II (KMG-II): from individual species to whole genera.</title>
        <authorList>
            <person name="Goeker M."/>
        </authorList>
    </citation>
    <scope>NUCLEOTIDE SEQUENCE [LARGE SCALE GENOMIC DNA]</scope>
    <source>
        <strain evidence="6 7">DSM 16510</strain>
    </source>
</reference>
<dbReference type="InterPro" id="IPR003029">
    <property type="entry name" value="S1_domain"/>
</dbReference>
<dbReference type="GO" id="GO:0003729">
    <property type="term" value="F:mRNA binding"/>
    <property type="evidence" value="ECO:0007669"/>
    <property type="project" value="TreeGrafter"/>
</dbReference>
<evidence type="ECO:0000256" key="1">
    <source>
        <dbReference type="ARBA" id="ARBA00006767"/>
    </source>
</evidence>